<sequence>MKKSITLLGALFVTCLMQAETNPVSENQKKPAPKTISTLKPIETPQVVVELPEAVLRLHDLEKSEYKGETIYRHIPLELAKIKSPVKTV</sequence>
<name>A0ABS8GWN0_9FLAO</name>
<keyword evidence="1" id="KW-0732">Signal</keyword>
<dbReference type="Proteomes" id="UP001197770">
    <property type="component" value="Unassembled WGS sequence"/>
</dbReference>
<comment type="caution">
    <text evidence="2">The sequence shown here is derived from an EMBL/GenBank/DDBJ whole genome shotgun (WGS) entry which is preliminary data.</text>
</comment>
<proteinExistence type="predicted"/>
<keyword evidence="3" id="KW-1185">Reference proteome</keyword>
<evidence type="ECO:0000313" key="2">
    <source>
        <dbReference type="EMBL" id="MCC4214431.1"/>
    </source>
</evidence>
<accession>A0ABS8GWN0</accession>
<evidence type="ECO:0000256" key="1">
    <source>
        <dbReference type="SAM" id="SignalP"/>
    </source>
</evidence>
<gene>
    <name evidence="2" type="ORF">LLW17_17035</name>
</gene>
<organism evidence="2 3">
    <name type="scientific">Leeuwenhoekiella parthenopeia</name>
    <dbReference type="NCBI Taxonomy" id="2890320"/>
    <lineage>
        <taxon>Bacteria</taxon>
        <taxon>Pseudomonadati</taxon>
        <taxon>Bacteroidota</taxon>
        <taxon>Flavobacteriia</taxon>
        <taxon>Flavobacteriales</taxon>
        <taxon>Flavobacteriaceae</taxon>
        <taxon>Leeuwenhoekiella</taxon>
    </lineage>
</organism>
<evidence type="ECO:0000313" key="3">
    <source>
        <dbReference type="Proteomes" id="UP001197770"/>
    </source>
</evidence>
<dbReference type="RefSeq" id="WP_228231492.1">
    <property type="nucleotide sequence ID" value="NZ_JAJGMW010000030.1"/>
</dbReference>
<feature type="chain" id="PRO_5047174009" evidence="1">
    <location>
        <begin position="20"/>
        <end position="89"/>
    </location>
</feature>
<feature type="signal peptide" evidence="1">
    <location>
        <begin position="1"/>
        <end position="19"/>
    </location>
</feature>
<reference evidence="2 3" key="1">
    <citation type="submission" date="2021-11" db="EMBL/GenBank/DDBJ databases">
        <title>Seasonal and diel survey of microbial diversity of the Tyrrhenian coast.</title>
        <authorList>
            <person name="Gattoni G."/>
            <person name="Corral P."/>
        </authorList>
    </citation>
    <scope>NUCLEOTIDE SEQUENCE [LARGE SCALE GENOMIC DNA]</scope>
    <source>
        <strain evidence="2 3">Mr9</strain>
    </source>
</reference>
<protein>
    <submittedName>
        <fullName evidence="2">Uncharacterized protein</fullName>
    </submittedName>
</protein>
<dbReference type="EMBL" id="JAJGMW010000030">
    <property type="protein sequence ID" value="MCC4214431.1"/>
    <property type="molecule type" value="Genomic_DNA"/>
</dbReference>